<dbReference type="InterPro" id="IPR016193">
    <property type="entry name" value="Cytidine_deaminase-like"/>
</dbReference>
<comment type="pathway">
    <text evidence="3 15">Cofactor biosynthesis; riboflavin biosynthesis; 5-amino-6-(D-ribitylamino)uracil from GTP: step 3/4.</text>
</comment>
<feature type="binding site" evidence="17">
    <location>
        <position position="196"/>
    </location>
    <ligand>
        <name>NADP(+)</name>
        <dbReference type="ChEBI" id="CHEBI:58349"/>
    </ligand>
</feature>
<feature type="domain" description="CMP/dCMP-type deaminase" evidence="19">
    <location>
        <begin position="1"/>
        <end position="123"/>
    </location>
</feature>
<evidence type="ECO:0000256" key="1">
    <source>
        <dbReference type="ARBA" id="ARBA00002151"/>
    </source>
</evidence>
<gene>
    <name evidence="20" type="primary">ribD</name>
    <name evidence="20" type="ORF">FTV88_1889</name>
</gene>
<evidence type="ECO:0000256" key="2">
    <source>
        <dbReference type="ARBA" id="ARBA00004882"/>
    </source>
</evidence>
<comment type="pathway">
    <text evidence="2 15">Cofactor biosynthesis; riboflavin biosynthesis; 5-amino-6-(D-ribitylamino)uracil from GTP: step 2/4.</text>
</comment>
<dbReference type="InterPro" id="IPR011549">
    <property type="entry name" value="RibD_C"/>
</dbReference>
<evidence type="ECO:0000256" key="5">
    <source>
        <dbReference type="ARBA" id="ARBA00007417"/>
    </source>
</evidence>
<reference evidence="21" key="1">
    <citation type="submission" date="2019-11" db="EMBL/GenBank/DDBJ databases">
        <title>Genome sequence of Heliorestis convoluta strain HH, an alkaliphilic and minimalistic phototrophic bacterium from a soda lake in Egypt.</title>
        <authorList>
            <person name="Dewey E.D."/>
            <person name="Stokes L.M."/>
            <person name="Burchell B.M."/>
            <person name="Shaffer K.N."/>
            <person name="Huntington A.M."/>
            <person name="Baker J.M."/>
            <person name="Nadendla S."/>
            <person name="Giglio M.G."/>
            <person name="Touchman J.W."/>
            <person name="Blankenship R.E."/>
            <person name="Madigan M.T."/>
            <person name="Sattley W.M."/>
        </authorList>
    </citation>
    <scope>NUCLEOTIDE SEQUENCE [LARGE SCALE GENOMIC DNA]</scope>
    <source>
        <strain evidence="21">HH</strain>
    </source>
</reference>
<keyword evidence="6 15" id="KW-0686">Riboflavin biosynthesis</keyword>
<evidence type="ECO:0000313" key="21">
    <source>
        <dbReference type="Proteomes" id="UP000366051"/>
    </source>
</evidence>
<feature type="binding site" evidence="18">
    <location>
        <position position="50"/>
    </location>
    <ligand>
        <name>Zn(2+)</name>
        <dbReference type="ChEBI" id="CHEBI:29105"/>
        <note>catalytic</note>
    </ligand>
</feature>
<dbReference type="SUPFAM" id="SSF53597">
    <property type="entry name" value="Dihydrofolate reductase-like"/>
    <property type="match status" value="1"/>
</dbReference>
<dbReference type="PROSITE" id="PS00903">
    <property type="entry name" value="CYT_DCMP_DEAMINASES_1"/>
    <property type="match status" value="1"/>
</dbReference>
<dbReference type="SUPFAM" id="SSF53927">
    <property type="entry name" value="Cytidine deaminase-like"/>
    <property type="match status" value="1"/>
</dbReference>
<comment type="cofactor">
    <cofactor evidence="15 18">
        <name>Zn(2+)</name>
        <dbReference type="ChEBI" id="CHEBI:29105"/>
    </cofactor>
    <text evidence="15 18">Binds 1 zinc ion.</text>
</comment>
<keyword evidence="10 15" id="KW-0521">NADP</keyword>
<feature type="binding site" evidence="17">
    <location>
        <position position="207"/>
    </location>
    <ligand>
        <name>substrate</name>
    </ligand>
</feature>
<proteinExistence type="inferred from homology"/>
<evidence type="ECO:0000256" key="9">
    <source>
        <dbReference type="ARBA" id="ARBA00022833"/>
    </source>
</evidence>
<dbReference type="InterPro" id="IPR024072">
    <property type="entry name" value="DHFR-like_dom_sf"/>
</dbReference>
<evidence type="ECO:0000256" key="7">
    <source>
        <dbReference type="ARBA" id="ARBA00022723"/>
    </source>
</evidence>
<evidence type="ECO:0000256" key="4">
    <source>
        <dbReference type="ARBA" id="ARBA00005259"/>
    </source>
</evidence>
<dbReference type="EC" id="3.5.4.26" evidence="15"/>
<accession>A0A5Q2MZ81</accession>
<comment type="function">
    <text evidence="1 15">Converts 2,5-diamino-6-(ribosylamino)-4(3h)-pyrimidinone 5'-phosphate into 5-amino-6-(ribosylamino)-2,4(1h,3h)-pyrimidinedione 5'-phosphate.</text>
</comment>
<evidence type="ECO:0000256" key="6">
    <source>
        <dbReference type="ARBA" id="ARBA00022619"/>
    </source>
</evidence>
<dbReference type="PIRSF" id="PIRSF006769">
    <property type="entry name" value="RibD"/>
    <property type="match status" value="1"/>
</dbReference>
<feature type="binding site" evidence="17">
    <location>
        <position position="170"/>
    </location>
    <ligand>
        <name>NADP(+)</name>
        <dbReference type="ChEBI" id="CHEBI:58349"/>
    </ligand>
</feature>
<evidence type="ECO:0000259" key="19">
    <source>
        <dbReference type="PROSITE" id="PS51747"/>
    </source>
</evidence>
<dbReference type="GO" id="GO:0008703">
    <property type="term" value="F:5-amino-6-(5-phosphoribosylamino)uracil reductase activity"/>
    <property type="evidence" value="ECO:0007669"/>
    <property type="project" value="UniProtKB-EC"/>
</dbReference>
<evidence type="ECO:0000256" key="17">
    <source>
        <dbReference type="PIRSR" id="PIRSR006769-2"/>
    </source>
</evidence>
<dbReference type="EMBL" id="CP045875">
    <property type="protein sequence ID" value="QGG47987.1"/>
    <property type="molecule type" value="Genomic_DNA"/>
</dbReference>
<dbReference type="CDD" id="cd01284">
    <property type="entry name" value="Riboflavin_deaminase-reductase"/>
    <property type="match status" value="1"/>
</dbReference>
<evidence type="ECO:0000256" key="18">
    <source>
        <dbReference type="PIRSR" id="PIRSR006769-3"/>
    </source>
</evidence>
<dbReference type="FunFam" id="3.40.140.10:FF:000025">
    <property type="entry name" value="Riboflavin biosynthesis protein RibD"/>
    <property type="match status" value="1"/>
</dbReference>
<dbReference type="GO" id="GO:0008270">
    <property type="term" value="F:zinc ion binding"/>
    <property type="evidence" value="ECO:0007669"/>
    <property type="project" value="InterPro"/>
</dbReference>
<dbReference type="GO" id="GO:0050661">
    <property type="term" value="F:NADP binding"/>
    <property type="evidence" value="ECO:0007669"/>
    <property type="project" value="InterPro"/>
</dbReference>
<dbReference type="Gene3D" id="3.40.140.10">
    <property type="entry name" value="Cytidine Deaminase, domain 2"/>
    <property type="match status" value="1"/>
</dbReference>
<dbReference type="NCBIfam" id="TIGR00227">
    <property type="entry name" value="ribD_Cterm"/>
    <property type="match status" value="1"/>
</dbReference>
<dbReference type="GO" id="GO:0009231">
    <property type="term" value="P:riboflavin biosynthetic process"/>
    <property type="evidence" value="ECO:0007669"/>
    <property type="project" value="UniProtKB-UniPathway"/>
</dbReference>
<dbReference type="PANTHER" id="PTHR38011:SF7">
    <property type="entry name" value="2,5-DIAMINO-6-RIBOSYLAMINO-4(3H)-PYRIMIDINONE 5'-PHOSPHATE REDUCTASE"/>
    <property type="match status" value="1"/>
</dbReference>
<feature type="binding site" evidence="17">
    <location>
        <position position="200"/>
    </location>
    <ligand>
        <name>NADP(+)</name>
        <dbReference type="ChEBI" id="CHEBI:58349"/>
    </ligand>
</feature>
<dbReference type="UniPathway" id="UPA00275">
    <property type="reaction ID" value="UER00401"/>
</dbReference>
<comment type="catalytic activity">
    <reaction evidence="13 15">
        <text>5-amino-6-(5-phospho-D-ribitylamino)uracil + NADP(+) = 5-amino-6-(5-phospho-D-ribosylamino)uracil + NADPH + H(+)</text>
        <dbReference type="Rhea" id="RHEA:17845"/>
        <dbReference type="ChEBI" id="CHEBI:15378"/>
        <dbReference type="ChEBI" id="CHEBI:57783"/>
        <dbReference type="ChEBI" id="CHEBI:58349"/>
        <dbReference type="ChEBI" id="CHEBI:58421"/>
        <dbReference type="ChEBI" id="CHEBI:58453"/>
        <dbReference type="EC" id="1.1.1.193"/>
    </reaction>
</comment>
<feature type="binding site" evidence="17">
    <location>
        <position position="184"/>
    </location>
    <ligand>
        <name>substrate</name>
    </ligand>
</feature>
<dbReference type="KEGG" id="hcv:FTV88_1889"/>
<dbReference type="GO" id="GO:0008835">
    <property type="term" value="F:diaminohydroxyphosphoribosylaminopyrimidine deaminase activity"/>
    <property type="evidence" value="ECO:0007669"/>
    <property type="project" value="UniProtKB-EC"/>
</dbReference>
<dbReference type="NCBIfam" id="TIGR00326">
    <property type="entry name" value="eubact_ribD"/>
    <property type="match status" value="1"/>
</dbReference>
<keyword evidence="11 15" id="KW-0560">Oxidoreductase</keyword>
<evidence type="ECO:0000256" key="10">
    <source>
        <dbReference type="ARBA" id="ARBA00022857"/>
    </source>
</evidence>
<evidence type="ECO:0000256" key="14">
    <source>
        <dbReference type="ARBA" id="ARBA00049886"/>
    </source>
</evidence>
<feature type="binding site" evidence="17">
    <location>
        <position position="230"/>
    </location>
    <ligand>
        <name>NADP(+)</name>
        <dbReference type="ChEBI" id="CHEBI:58349"/>
    </ligand>
</feature>
<dbReference type="Gene3D" id="3.40.430.10">
    <property type="entry name" value="Dihydrofolate Reductase, subunit A"/>
    <property type="match status" value="1"/>
</dbReference>
<evidence type="ECO:0000256" key="11">
    <source>
        <dbReference type="ARBA" id="ARBA00023002"/>
    </source>
</evidence>
<dbReference type="Pfam" id="PF00383">
    <property type="entry name" value="dCMP_cyt_deam_1"/>
    <property type="match status" value="1"/>
</dbReference>
<evidence type="ECO:0000256" key="15">
    <source>
        <dbReference type="PIRNR" id="PIRNR006769"/>
    </source>
</evidence>
<keyword evidence="8 15" id="KW-0378">Hydrolase</keyword>
<feature type="binding site" evidence="18">
    <location>
        <position position="84"/>
    </location>
    <ligand>
        <name>Zn(2+)</name>
        <dbReference type="ChEBI" id="CHEBI:29105"/>
        <note>catalytic</note>
    </ligand>
</feature>
<feature type="binding site" evidence="17">
    <location>
        <position position="204"/>
    </location>
    <ligand>
        <name>substrate</name>
    </ligand>
</feature>
<evidence type="ECO:0000256" key="12">
    <source>
        <dbReference type="ARBA" id="ARBA00023268"/>
    </source>
</evidence>
<evidence type="ECO:0000256" key="8">
    <source>
        <dbReference type="ARBA" id="ARBA00022801"/>
    </source>
</evidence>
<dbReference type="OrthoDB" id="9800865at2"/>
<dbReference type="PANTHER" id="PTHR38011">
    <property type="entry name" value="DIHYDROFOLATE REDUCTASE FAMILY PROTEIN (AFU_ORTHOLOGUE AFUA_8G06820)"/>
    <property type="match status" value="1"/>
</dbReference>
<dbReference type="PROSITE" id="PS51747">
    <property type="entry name" value="CYT_DCMP_DEAMINASES_2"/>
    <property type="match status" value="1"/>
</dbReference>
<dbReference type="InterPro" id="IPR016192">
    <property type="entry name" value="APOBEC/CMP_deaminase_Zn-bd"/>
</dbReference>
<feature type="binding site" evidence="17">
    <location>
        <begin position="303"/>
        <end position="309"/>
    </location>
    <ligand>
        <name>NADP(+)</name>
        <dbReference type="ChEBI" id="CHEBI:58349"/>
    </ligand>
</feature>
<dbReference type="InterPro" id="IPR050765">
    <property type="entry name" value="Riboflavin_Biosynth_HTPR"/>
</dbReference>
<feature type="active site" description="Proton donor" evidence="16">
    <location>
        <position position="52"/>
    </location>
</feature>
<evidence type="ECO:0000256" key="3">
    <source>
        <dbReference type="ARBA" id="ARBA00004910"/>
    </source>
</evidence>
<dbReference type="Pfam" id="PF01872">
    <property type="entry name" value="RibD_C"/>
    <property type="match status" value="1"/>
</dbReference>
<keyword evidence="7 15" id="KW-0479">Metal-binding</keyword>
<dbReference type="InterPro" id="IPR002734">
    <property type="entry name" value="RibDG_C"/>
</dbReference>
<keyword evidence="12" id="KW-0511">Multifunctional enzyme</keyword>
<feature type="binding site" evidence="17">
    <location>
        <position position="301"/>
    </location>
    <ligand>
        <name>substrate</name>
    </ligand>
</feature>
<feature type="binding site" evidence="17">
    <location>
        <position position="154"/>
    </location>
    <ligand>
        <name>NADP(+)</name>
        <dbReference type="ChEBI" id="CHEBI:58349"/>
    </ligand>
</feature>
<evidence type="ECO:0000256" key="13">
    <source>
        <dbReference type="ARBA" id="ARBA00049861"/>
    </source>
</evidence>
<keyword evidence="9 15" id="KW-0862">Zinc</keyword>
<feature type="binding site" evidence="18">
    <location>
        <position position="75"/>
    </location>
    <ligand>
        <name>Zn(2+)</name>
        <dbReference type="ChEBI" id="CHEBI:29105"/>
        <note>catalytic</note>
    </ligand>
</feature>
<comment type="similarity">
    <text evidence="4 15">In the N-terminal section; belongs to the cytidine and deoxycytidylate deaminase family.</text>
</comment>
<protein>
    <recommendedName>
        <fullName evidence="15">Riboflavin biosynthesis protein RibD</fullName>
    </recommendedName>
    <domain>
        <recommendedName>
            <fullName evidence="15">Diaminohydroxyphosphoribosylaminopyrimidine deaminase</fullName>
            <shortName evidence="15">DRAP deaminase</shortName>
            <ecNumber evidence="15">3.5.4.26</ecNumber>
        </recommendedName>
        <alternativeName>
            <fullName evidence="15">Riboflavin-specific deaminase</fullName>
        </alternativeName>
    </domain>
    <domain>
        <recommendedName>
            <fullName evidence="15">5-amino-6-(5-phosphoribosylamino)uracil reductase</fullName>
            <ecNumber evidence="15">1.1.1.193</ecNumber>
        </recommendedName>
        <alternativeName>
            <fullName evidence="15">HTP reductase</fullName>
        </alternativeName>
    </domain>
</protein>
<organism evidence="20 21">
    <name type="scientific">Heliorestis convoluta</name>
    <dbReference type="NCBI Taxonomy" id="356322"/>
    <lineage>
        <taxon>Bacteria</taxon>
        <taxon>Bacillati</taxon>
        <taxon>Bacillota</taxon>
        <taxon>Clostridia</taxon>
        <taxon>Eubacteriales</taxon>
        <taxon>Heliobacteriaceae</taxon>
        <taxon>Heliorestis</taxon>
    </lineage>
</organism>
<dbReference type="InterPro" id="IPR004794">
    <property type="entry name" value="Eubact_RibD"/>
</dbReference>
<keyword evidence="21" id="KW-1185">Reference proteome</keyword>
<dbReference type="InterPro" id="IPR002125">
    <property type="entry name" value="CMP_dCMP_dom"/>
</dbReference>
<evidence type="ECO:0000256" key="16">
    <source>
        <dbReference type="PIRSR" id="PIRSR006769-1"/>
    </source>
</evidence>
<evidence type="ECO:0000313" key="20">
    <source>
        <dbReference type="EMBL" id="QGG47987.1"/>
    </source>
</evidence>
<sequence length="382" mass="41242">MKEQKFMERALQLALKAKGNTSPNPLVGAVLVKEGTIIGEGYHRKAGTAHAEVVALQEAGQEAVDATLYVTLEPCSHFGRTAPCTDAIIAAGVKSVSMAMLDPNPQVAGKGLDKLKQQGIDVHVGLMAQEAARINQPFLTWITAKRPQVLAKWAMTLDGKIATVQGDSKWISSPASRQQVHQWRQERDAILVGIGTVLADDPELTTRIADFDLTFPRQEQKHPLRVILDSQARTPLQARLLHGPGKTLIAVTDKAPVERIKALEEKGAEVWICPFDEAGKIDVAYLLQRLGRAGITSLLVEGGAAVHGAFFQAKMVDQLAVFIAPKIVGGAQAPSPVGGMGLEQMAQAWQLSQWQGRRSGEDWLLEGTLQEVGPCLPESLKS</sequence>
<comment type="catalytic activity">
    <reaction evidence="14 15">
        <text>2,5-diamino-6-hydroxy-4-(5-phosphoribosylamino)-pyrimidine + H2O + H(+) = 5-amino-6-(5-phospho-D-ribosylamino)uracil + NH4(+)</text>
        <dbReference type="Rhea" id="RHEA:21868"/>
        <dbReference type="ChEBI" id="CHEBI:15377"/>
        <dbReference type="ChEBI" id="CHEBI:15378"/>
        <dbReference type="ChEBI" id="CHEBI:28938"/>
        <dbReference type="ChEBI" id="CHEBI:58453"/>
        <dbReference type="ChEBI" id="CHEBI:58614"/>
        <dbReference type="EC" id="3.5.4.26"/>
    </reaction>
</comment>
<feature type="binding site" evidence="17">
    <location>
        <position position="168"/>
    </location>
    <ligand>
        <name>substrate</name>
    </ligand>
</feature>
<name>A0A5Q2MZ81_9FIRM</name>
<dbReference type="RefSeq" id="WP_153725265.1">
    <property type="nucleotide sequence ID" value="NZ_CP045875.1"/>
</dbReference>
<dbReference type="Proteomes" id="UP000366051">
    <property type="component" value="Chromosome"/>
</dbReference>
<comment type="similarity">
    <text evidence="5 15">In the C-terminal section; belongs to the HTP reductase family.</text>
</comment>
<dbReference type="EC" id="1.1.1.193" evidence="15"/>
<dbReference type="AlphaFoldDB" id="A0A5Q2MZ81"/>